<dbReference type="SUPFAM" id="SSF52799">
    <property type="entry name" value="(Phosphotyrosine protein) phosphatases II"/>
    <property type="match status" value="1"/>
</dbReference>
<evidence type="ECO:0000313" key="3">
    <source>
        <dbReference type="Proteomes" id="UP000241107"/>
    </source>
</evidence>
<feature type="domain" description="Tyrosine specific protein phosphatases" evidence="1">
    <location>
        <begin position="475"/>
        <end position="511"/>
    </location>
</feature>
<dbReference type="STRING" id="418784.A0A2P7YKF2"/>
<accession>A0A2P7YKF2</accession>
<reference evidence="2 3" key="1">
    <citation type="submission" date="2018-03" db="EMBL/GenBank/DDBJ databases">
        <title>Candida pseudohaemulonii genome assembly and annotation.</title>
        <authorList>
            <person name="Munoz J.F."/>
            <person name="Gade L.G."/>
            <person name="Chow N.A."/>
            <person name="Litvintseva A.P."/>
            <person name="Loparev V.N."/>
            <person name="Cuomo C.A."/>
        </authorList>
    </citation>
    <scope>NUCLEOTIDE SEQUENCE [LARGE SCALE GENOMIC DNA]</scope>
    <source>
        <strain evidence="2 3">B12108</strain>
    </source>
</reference>
<dbReference type="PROSITE" id="PS00383">
    <property type="entry name" value="TYR_PHOSPHATASE_1"/>
    <property type="match status" value="1"/>
</dbReference>
<dbReference type="InterPro" id="IPR026893">
    <property type="entry name" value="Tyr/Ser_Pase_IphP-type"/>
</dbReference>
<organism evidence="2 3">
    <name type="scientific">Candidozyma pseudohaemuli</name>
    <dbReference type="NCBI Taxonomy" id="418784"/>
    <lineage>
        <taxon>Eukaryota</taxon>
        <taxon>Fungi</taxon>
        <taxon>Dikarya</taxon>
        <taxon>Ascomycota</taxon>
        <taxon>Saccharomycotina</taxon>
        <taxon>Pichiomycetes</taxon>
        <taxon>Metschnikowiaceae</taxon>
        <taxon>Candidozyma</taxon>
    </lineage>
</organism>
<dbReference type="RefSeq" id="XP_024712554.1">
    <property type="nucleotide sequence ID" value="XM_024859252.1"/>
</dbReference>
<dbReference type="Pfam" id="PF12697">
    <property type="entry name" value="Abhydrolase_6"/>
    <property type="match status" value="1"/>
</dbReference>
<dbReference type="PROSITE" id="PS50056">
    <property type="entry name" value="TYR_PHOSPHATASE_2"/>
    <property type="match status" value="1"/>
</dbReference>
<dbReference type="Pfam" id="PF13350">
    <property type="entry name" value="Y_phosphatase3"/>
    <property type="match status" value="1"/>
</dbReference>
<evidence type="ECO:0000313" key="2">
    <source>
        <dbReference type="EMBL" id="PSK36449.1"/>
    </source>
</evidence>
<name>A0A2P7YKF2_9ASCO</name>
<dbReference type="AlphaFoldDB" id="A0A2P7YKF2"/>
<dbReference type="InterPro" id="IPR029021">
    <property type="entry name" value="Prot-tyrosine_phosphatase-like"/>
</dbReference>
<dbReference type="InterPro" id="IPR016130">
    <property type="entry name" value="Tyr_Pase_AS"/>
</dbReference>
<dbReference type="SUPFAM" id="SSF53474">
    <property type="entry name" value="alpha/beta-Hydrolases"/>
    <property type="match status" value="1"/>
</dbReference>
<dbReference type="InterPro" id="IPR029058">
    <property type="entry name" value="AB_hydrolase_fold"/>
</dbReference>
<dbReference type="GeneID" id="36567308"/>
<sequence length="642" mass="73684">MGLNDDLVIKETTVPPREIKVKIPGGVTGTLAIPHAADIDGDERYEYASPTKRVALLLHGQGGHRDYCYQKVVAHRLAAELGLYSFRIDFRGCGDSNDYDDPTLGRTLESDTTDIHNSVLYLVDGAKNTLGIDFEIAALIGHSRGSVAMFLWAMEQDRIFSTDPQRAIIVPNLINMSARFESKTVYDRYPSEDNTWEYLLQTGLRYGKWEKYKIPKNEIDELLKPDLTKLRDLSLKWSVLSVYGMEDDIIPRVDSAHYANHLNRGFYSHELQLIPGADHNFYGVEPLEDEDDADIINPYNLPLNKNKLVNYNHLAAAYILRYLQPEQELIRFLFSSKLINDVSRWKTIDGISNFRDIGGWRVTRPRYPIDGIRSAIVRPNFIYRCANTNLVTAKGKSSLRDLRIRKVYDLRSNQECAKDGVAEDLDKLNIERVFNPVFANEDASPQALALKTANLLTHWDTYVNLYDNMLEEGYASFQKMFEHIRDHPNEPFVFHCTAGKDRTGVFCMLVLRFVGVDKHTIAREYDLTSHGLKPDHPKIAKAFEAGLEKFKTKILLHDLETMIGRGRKGWTLEKDGLQNLLSSRYEAMLATIDLLDEKYGGVVNYMQEYLKFTESDLQKIFYNLVFDEDKLAWSKQWTESKF</sequence>
<protein>
    <recommendedName>
        <fullName evidence="1">Tyrosine specific protein phosphatases domain-containing protein</fullName>
    </recommendedName>
</protein>
<dbReference type="VEuPathDB" id="FungiDB:C7M61_003920"/>
<dbReference type="PANTHER" id="PTHR31126">
    <property type="entry name" value="TYROSINE-PROTEIN PHOSPHATASE"/>
    <property type="match status" value="1"/>
</dbReference>
<keyword evidence="3" id="KW-1185">Reference proteome</keyword>
<dbReference type="EMBL" id="PYFQ01000011">
    <property type="protein sequence ID" value="PSK36449.1"/>
    <property type="molecule type" value="Genomic_DNA"/>
</dbReference>
<dbReference type="Gene3D" id="3.40.50.1820">
    <property type="entry name" value="alpha/beta hydrolase"/>
    <property type="match status" value="1"/>
</dbReference>
<dbReference type="Proteomes" id="UP000241107">
    <property type="component" value="Unassembled WGS sequence"/>
</dbReference>
<evidence type="ECO:0000259" key="1">
    <source>
        <dbReference type="PROSITE" id="PS50056"/>
    </source>
</evidence>
<gene>
    <name evidence="2" type="ORF">C7M61_003920</name>
</gene>
<proteinExistence type="predicted"/>
<dbReference type="OrthoDB" id="449382at2759"/>
<dbReference type="PANTHER" id="PTHR31126:SF1">
    <property type="entry name" value="TYROSINE SPECIFIC PROTEIN PHOSPHATASES DOMAIN-CONTAINING PROTEIN"/>
    <property type="match status" value="1"/>
</dbReference>
<dbReference type="Gene3D" id="3.90.190.10">
    <property type="entry name" value="Protein tyrosine phosphatase superfamily"/>
    <property type="match status" value="1"/>
</dbReference>
<dbReference type="InterPro" id="IPR000073">
    <property type="entry name" value="AB_hydrolase_1"/>
</dbReference>
<dbReference type="GO" id="GO:0004721">
    <property type="term" value="F:phosphoprotein phosphatase activity"/>
    <property type="evidence" value="ECO:0007669"/>
    <property type="project" value="InterPro"/>
</dbReference>
<comment type="caution">
    <text evidence="2">The sequence shown here is derived from an EMBL/GenBank/DDBJ whole genome shotgun (WGS) entry which is preliminary data.</text>
</comment>
<dbReference type="InterPro" id="IPR000387">
    <property type="entry name" value="Tyr_Pase_dom"/>
</dbReference>